<evidence type="ECO:0000313" key="6">
    <source>
        <dbReference type="Proteomes" id="UP000613255"/>
    </source>
</evidence>
<protein>
    <submittedName>
        <fullName evidence="5">Efflux RND transporter periplasmic adaptor subunit</fullName>
    </submittedName>
</protein>
<dbReference type="SUPFAM" id="SSF111369">
    <property type="entry name" value="HlyD-like secretion proteins"/>
    <property type="match status" value="1"/>
</dbReference>
<reference evidence="5" key="1">
    <citation type="submission" date="2020-12" db="EMBL/GenBank/DDBJ databases">
        <title>Pontibaca salina gen. nov., sp. nov., isolated from marine sediment.</title>
        <authorList>
            <person name="Bo J."/>
            <person name="Wang S."/>
            <person name="Song X."/>
            <person name="Du Z."/>
        </authorList>
    </citation>
    <scope>NUCLEOTIDE SEQUENCE</scope>
    <source>
        <strain evidence="5">S1109L</strain>
    </source>
</reference>
<dbReference type="GO" id="GO:0015562">
    <property type="term" value="F:efflux transmembrane transporter activity"/>
    <property type="evidence" value="ECO:0007669"/>
    <property type="project" value="TreeGrafter"/>
</dbReference>
<feature type="region of interest" description="Disordered" evidence="2">
    <location>
        <begin position="374"/>
        <end position="406"/>
    </location>
</feature>
<dbReference type="Gene3D" id="2.40.420.20">
    <property type="match status" value="1"/>
</dbReference>
<dbReference type="Pfam" id="PF25917">
    <property type="entry name" value="BSH_RND"/>
    <property type="match status" value="1"/>
</dbReference>
<keyword evidence="6" id="KW-1185">Reference proteome</keyword>
<dbReference type="AlphaFoldDB" id="A0A934HTZ1"/>
<organism evidence="5 6">
    <name type="scientific">Pontibaca salina</name>
    <dbReference type="NCBI Taxonomy" id="2795731"/>
    <lineage>
        <taxon>Bacteria</taxon>
        <taxon>Pseudomonadati</taxon>
        <taxon>Pseudomonadota</taxon>
        <taxon>Alphaproteobacteria</taxon>
        <taxon>Rhodobacterales</taxon>
        <taxon>Roseobacteraceae</taxon>
        <taxon>Pontibaca</taxon>
    </lineage>
</organism>
<feature type="region of interest" description="Disordered" evidence="2">
    <location>
        <begin position="39"/>
        <end position="61"/>
    </location>
</feature>
<evidence type="ECO:0000256" key="1">
    <source>
        <dbReference type="ARBA" id="ARBA00009477"/>
    </source>
</evidence>
<dbReference type="Gene3D" id="1.10.287.470">
    <property type="entry name" value="Helix hairpin bin"/>
    <property type="match status" value="1"/>
</dbReference>
<comment type="caution">
    <text evidence="5">The sequence shown here is derived from an EMBL/GenBank/DDBJ whole genome shotgun (WGS) entry which is preliminary data.</text>
</comment>
<dbReference type="PANTHER" id="PTHR30469">
    <property type="entry name" value="MULTIDRUG RESISTANCE PROTEIN MDTA"/>
    <property type="match status" value="1"/>
</dbReference>
<name>A0A934HTZ1_9RHOB</name>
<feature type="domain" description="Multidrug resistance protein MdtA-like barrel-sandwich hybrid" evidence="3">
    <location>
        <begin position="90"/>
        <end position="215"/>
    </location>
</feature>
<accession>A0A934HTZ1</accession>
<dbReference type="RefSeq" id="WP_198686807.1">
    <property type="nucleotide sequence ID" value="NZ_JAEIJD010000013.1"/>
</dbReference>
<dbReference type="Proteomes" id="UP000613255">
    <property type="component" value="Unassembled WGS sequence"/>
</dbReference>
<dbReference type="InterPro" id="IPR058625">
    <property type="entry name" value="MdtA-like_BSH"/>
</dbReference>
<comment type="similarity">
    <text evidence="1">Belongs to the membrane fusion protein (MFP) (TC 8.A.1) family.</text>
</comment>
<evidence type="ECO:0000256" key="2">
    <source>
        <dbReference type="SAM" id="MobiDB-lite"/>
    </source>
</evidence>
<dbReference type="GO" id="GO:1990281">
    <property type="term" value="C:efflux pump complex"/>
    <property type="evidence" value="ECO:0007669"/>
    <property type="project" value="TreeGrafter"/>
</dbReference>
<proteinExistence type="inferred from homology"/>
<dbReference type="InterPro" id="IPR006143">
    <property type="entry name" value="RND_pump_MFP"/>
</dbReference>
<dbReference type="InterPro" id="IPR058792">
    <property type="entry name" value="Beta-barrel_RND_2"/>
</dbReference>
<dbReference type="NCBIfam" id="TIGR01730">
    <property type="entry name" value="RND_mfp"/>
    <property type="match status" value="1"/>
</dbReference>
<evidence type="ECO:0000259" key="4">
    <source>
        <dbReference type="Pfam" id="PF25954"/>
    </source>
</evidence>
<dbReference type="PANTHER" id="PTHR30469:SF11">
    <property type="entry name" value="BLL4320 PROTEIN"/>
    <property type="match status" value="1"/>
</dbReference>
<dbReference type="EMBL" id="JAEIJD010000013">
    <property type="protein sequence ID" value="MBI6630786.1"/>
    <property type="molecule type" value="Genomic_DNA"/>
</dbReference>
<dbReference type="Gene3D" id="2.40.30.170">
    <property type="match status" value="1"/>
</dbReference>
<feature type="compositionally biased region" description="Low complexity" evidence="2">
    <location>
        <begin position="45"/>
        <end position="61"/>
    </location>
</feature>
<sequence length="406" mass="42712">MRKFVTLVTAALILAGSYLIAFGVPASLGPVAGVVGESGDQTNTPARAAQGGRPAGAPKGANATTVVLTPLEMQPYEDILRAIGSAKALRSADVVANASGEVTEINLAANRQVSAGDVLVQLDARTEVFNLEIAQTELDQTRDIIQRYEQLQATGNSTVTDVTLSEARVAQRLAEAKVGLAQSALDDRTIRAPIAGKLSLSDLEIGDILTAGSTIVTIDDSEALLVEFELPERSIGLLAKDQTVLASTPTFTGHVFEGEIVSFDSRIDSVTRSVTVKARIENPDALLWPGMTFAVRMIHEGDPLAVLPATAISWSRSGSGVWIADGGVAKRVPATILFRRNGRVWIDADIATGTLVVSEGAQKLRAGSRITAKNAPVEAPAMVPHQATPEIGQAEPEQPTESEEPT</sequence>
<evidence type="ECO:0000313" key="5">
    <source>
        <dbReference type="EMBL" id="MBI6630786.1"/>
    </source>
</evidence>
<feature type="domain" description="CusB-like beta-barrel" evidence="4">
    <location>
        <begin position="226"/>
        <end position="298"/>
    </location>
</feature>
<evidence type="ECO:0000259" key="3">
    <source>
        <dbReference type="Pfam" id="PF25917"/>
    </source>
</evidence>
<dbReference type="Pfam" id="PF25954">
    <property type="entry name" value="Beta-barrel_RND_2"/>
    <property type="match status" value="1"/>
</dbReference>
<dbReference type="Gene3D" id="2.40.50.100">
    <property type="match status" value="1"/>
</dbReference>
<gene>
    <name evidence="5" type="ORF">JAO82_12945</name>
</gene>